<proteinExistence type="predicted"/>
<dbReference type="Gene3D" id="3.30.530.20">
    <property type="match status" value="1"/>
</dbReference>
<reference evidence="1" key="2">
    <citation type="submission" date="2020-09" db="EMBL/GenBank/DDBJ databases">
        <authorList>
            <person name="Sun Q."/>
            <person name="Zhou Y."/>
        </authorList>
    </citation>
    <scope>NUCLEOTIDE SEQUENCE</scope>
    <source>
        <strain evidence="1">CGMCC 1.15478</strain>
    </source>
</reference>
<protein>
    <recommendedName>
        <fullName evidence="3">DUF2505 domain-containing protein</fullName>
    </recommendedName>
</protein>
<dbReference type="RefSeq" id="WP_188670463.1">
    <property type="nucleotide sequence ID" value="NZ_BMJH01000001.1"/>
</dbReference>
<evidence type="ECO:0000313" key="1">
    <source>
        <dbReference type="EMBL" id="GGC56157.1"/>
    </source>
</evidence>
<sequence>MAKKFSFSFPIAYPINDVHAALVSPELWQRRVEGAENVTMTTESTQPGTLKIAVTQHIGGDSLPAIARKALRGDLTIVRVDNWGALNGGSAEAEFTADSTGLTSHTSGRVVIQAEGETTTYTVEGETDVKARVIGGALEKGIVQMISNLAKSECADTEKWIASKI</sequence>
<evidence type="ECO:0008006" key="3">
    <source>
        <dbReference type="Google" id="ProtNLM"/>
    </source>
</evidence>
<dbReference type="AlphaFoldDB" id="A0A916U3Q2"/>
<gene>
    <name evidence="1" type="ORF">GCM10011410_05720</name>
</gene>
<reference evidence="1" key="1">
    <citation type="journal article" date="2014" name="Int. J. Syst. Evol. Microbiol.">
        <title>Complete genome sequence of Corynebacterium casei LMG S-19264T (=DSM 44701T), isolated from a smear-ripened cheese.</title>
        <authorList>
            <consortium name="US DOE Joint Genome Institute (JGI-PGF)"/>
            <person name="Walter F."/>
            <person name="Albersmeier A."/>
            <person name="Kalinowski J."/>
            <person name="Ruckert C."/>
        </authorList>
    </citation>
    <scope>NUCLEOTIDE SEQUENCE</scope>
    <source>
        <strain evidence="1">CGMCC 1.15478</strain>
    </source>
</reference>
<evidence type="ECO:0000313" key="2">
    <source>
        <dbReference type="Proteomes" id="UP000641514"/>
    </source>
</evidence>
<dbReference type="Proteomes" id="UP000641514">
    <property type="component" value="Unassembled WGS sequence"/>
</dbReference>
<accession>A0A916U3Q2</accession>
<dbReference type="Pfam" id="PF10698">
    <property type="entry name" value="DUF2505"/>
    <property type="match status" value="1"/>
</dbReference>
<name>A0A916U3Q2_9ACTN</name>
<keyword evidence="2" id="KW-1185">Reference proteome</keyword>
<dbReference type="InterPro" id="IPR019639">
    <property type="entry name" value="DUF2505"/>
</dbReference>
<organism evidence="1 2">
    <name type="scientific">Hoyosella rhizosphaerae</name>
    <dbReference type="NCBI Taxonomy" id="1755582"/>
    <lineage>
        <taxon>Bacteria</taxon>
        <taxon>Bacillati</taxon>
        <taxon>Actinomycetota</taxon>
        <taxon>Actinomycetes</taxon>
        <taxon>Mycobacteriales</taxon>
        <taxon>Hoyosellaceae</taxon>
        <taxon>Hoyosella</taxon>
    </lineage>
</organism>
<dbReference type="SUPFAM" id="SSF55961">
    <property type="entry name" value="Bet v1-like"/>
    <property type="match status" value="1"/>
</dbReference>
<dbReference type="EMBL" id="BMJH01000001">
    <property type="protein sequence ID" value="GGC56157.1"/>
    <property type="molecule type" value="Genomic_DNA"/>
</dbReference>
<comment type="caution">
    <text evidence="1">The sequence shown here is derived from an EMBL/GenBank/DDBJ whole genome shotgun (WGS) entry which is preliminary data.</text>
</comment>
<dbReference type="InterPro" id="IPR023393">
    <property type="entry name" value="START-like_dom_sf"/>
</dbReference>